<reference evidence="8" key="1">
    <citation type="journal article" date="2019" name="Int. J. Syst. Evol. Microbiol.">
        <title>The Global Catalogue of Microorganisms (GCM) 10K type strain sequencing project: providing services to taxonomists for standard genome sequencing and annotation.</title>
        <authorList>
            <consortium name="The Broad Institute Genomics Platform"/>
            <consortium name="The Broad Institute Genome Sequencing Center for Infectious Disease"/>
            <person name="Wu L."/>
            <person name="Ma J."/>
        </authorList>
    </citation>
    <scope>NUCLEOTIDE SEQUENCE [LARGE SCALE GENOMIC DNA]</scope>
    <source>
        <strain evidence="8">KACC 11904</strain>
    </source>
</reference>
<evidence type="ECO:0000256" key="6">
    <source>
        <dbReference type="SAM" id="SignalP"/>
    </source>
</evidence>
<evidence type="ECO:0000313" key="8">
    <source>
        <dbReference type="Proteomes" id="UP001596044"/>
    </source>
</evidence>
<dbReference type="Gene3D" id="3.40.50.1980">
    <property type="entry name" value="Nitrogenase molybdenum iron protein domain"/>
    <property type="match status" value="2"/>
</dbReference>
<comment type="similarity">
    <text evidence="1 4">Belongs to the bacterial solute-binding protein 9 family.</text>
</comment>
<dbReference type="Pfam" id="PF01297">
    <property type="entry name" value="ZnuA"/>
    <property type="match status" value="1"/>
</dbReference>
<feature type="chain" id="PRO_5045574439" evidence="6">
    <location>
        <begin position="22"/>
        <end position="318"/>
    </location>
</feature>
<dbReference type="RefSeq" id="WP_270879882.1">
    <property type="nucleotide sequence ID" value="NZ_JAQFVF010000027.1"/>
</dbReference>
<name>A0ABW0KEU6_9BACL</name>
<organism evidence="7 8">
    <name type="scientific">Paenibacillus aestuarii</name>
    <dbReference type="NCBI Taxonomy" id="516965"/>
    <lineage>
        <taxon>Bacteria</taxon>
        <taxon>Bacillati</taxon>
        <taxon>Bacillota</taxon>
        <taxon>Bacilli</taxon>
        <taxon>Bacillales</taxon>
        <taxon>Paenibacillaceae</taxon>
        <taxon>Paenibacillus</taxon>
    </lineage>
</organism>
<dbReference type="CDD" id="cd01017">
    <property type="entry name" value="AdcA"/>
    <property type="match status" value="1"/>
</dbReference>
<comment type="caution">
    <text evidence="7">The sequence shown here is derived from an EMBL/GenBank/DDBJ whole genome shotgun (WGS) entry which is preliminary data.</text>
</comment>
<keyword evidence="8" id="KW-1185">Reference proteome</keyword>
<evidence type="ECO:0000313" key="7">
    <source>
        <dbReference type="EMBL" id="MFC5451915.1"/>
    </source>
</evidence>
<keyword evidence="2 4" id="KW-0813">Transport</keyword>
<evidence type="ECO:0000256" key="4">
    <source>
        <dbReference type="RuleBase" id="RU003512"/>
    </source>
</evidence>
<dbReference type="SUPFAM" id="SSF53807">
    <property type="entry name" value="Helical backbone' metal receptor"/>
    <property type="match status" value="1"/>
</dbReference>
<dbReference type="PANTHER" id="PTHR42953">
    <property type="entry name" value="HIGH-AFFINITY ZINC UPTAKE SYSTEM PROTEIN ZNUA-RELATED"/>
    <property type="match status" value="1"/>
</dbReference>
<feature type="coiled-coil region" evidence="5">
    <location>
        <begin position="176"/>
        <end position="207"/>
    </location>
</feature>
<keyword evidence="5" id="KW-0175">Coiled coil</keyword>
<sequence>MKKTWLQTSLLLSATTGLLLAGCTSKEASLNPDTGSSKLKVVTTFYPMYEFSKQVAGDLAEVTALIPPGVEPHDWEPTAKDIASVKDADLFVYNGIVEGWAPKVLESAANSKRIVVEASQAVSLMEGAPEDEGGSEAGHDHESSMLDPHVWLAPALAQKEVAAIQKAFEQADPAHKEAYQRNADAYIKKLQQLDENFQTRLKAVKRKDFITQHAAFAYMAQAYGLTQVPIAGLSPEEEPSPEKMADVVKFAQAHNVRTIFFETLADPKIAATIAKEIGAKTAVLNPLEGLTEEEKAQGLDYIAIMTKNLEGVEQALND</sequence>
<gene>
    <name evidence="7" type="ORF">ACFPOG_27300</name>
</gene>
<accession>A0ABW0KEU6</accession>
<dbReference type="InterPro" id="IPR006127">
    <property type="entry name" value="ZnuA-like"/>
</dbReference>
<evidence type="ECO:0000256" key="1">
    <source>
        <dbReference type="ARBA" id="ARBA00011028"/>
    </source>
</evidence>
<dbReference type="InterPro" id="IPR050492">
    <property type="entry name" value="Bact_metal-bind_prot9"/>
</dbReference>
<dbReference type="EMBL" id="JBHSMJ010000040">
    <property type="protein sequence ID" value="MFC5451915.1"/>
    <property type="molecule type" value="Genomic_DNA"/>
</dbReference>
<dbReference type="InterPro" id="IPR006128">
    <property type="entry name" value="Lipoprotein_PsaA-like"/>
</dbReference>
<dbReference type="PRINTS" id="PR00691">
    <property type="entry name" value="ADHESINB"/>
</dbReference>
<dbReference type="InterPro" id="IPR006129">
    <property type="entry name" value="AdhesinB"/>
</dbReference>
<dbReference type="PANTHER" id="PTHR42953:SF3">
    <property type="entry name" value="HIGH-AFFINITY ZINC UPTAKE SYSTEM PROTEIN ZNUA"/>
    <property type="match status" value="1"/>
</dbReference>
<dbReference type="PRINTS" id="PR00690">
    <property type="entry name" value="ADHESNFAMILY"/>
</dbReference>
<evidence type="ECO:0000256" key="3">
    <source>
        <dbReference type="ARBA" id="ARBA00022729"/>
    </source>
</evidence>
<keyword evidence="3 6" id="KW-0732">Signal</keyword>
<evidence type="ECO:0000256" key="5">
    <source>
        <dbReference type="SAM" id="Coils"/>
    </source>
</evidence>
<protein>
    <submittedName>
        <fullName evidence="7">Metal ABC transporter substrate-binding protein</fullName>
    </submittedName>
</protein>
<dbReference type="PROSITE" id="PS51257">
    <property type="entry name" value="PROKAR_LIPOPROTEIN"/>
    <property type="match status" value="1"/>
</dbReference>
<proteinExistence type="inferred from homology"/>
<dbReference type="Proteomes" id="UP001596044">
    <property type="component" value="Unassembled WGS sequence"/>
</dbReference>
<evidence type="ECO:0000256" key="2">
    <source>
        <dbReference type="ARBA" id="ARBA00022448"/>
    </source>
</evidence>
<feature type="signal peptide" evidence="6">
    <location>
        <begin position="1"/>
        <end position="21"/>
    </location>
</feature>